<dbReference type="Proteomes" id="UP000708208">
    <property type="component" value="Unassembled WGS sequence"/>
</dbReference>
<evidence type="ECO:0000256" key="1">
    <source>
        <dbReference type="ARBA" id="ARBA00004141"/>
    </source>
</evidence>
<keyword evidence="4 5" id="KW-0472">Membrane</keyword>
<dbReference type="PANTHER" id="PTHR14856">
    <property type="entry name" value="PQ-LOOP REPEAT-CONTAINING PROTEIN 1-LIKE PROTEIN"/>
    <property type="match status" value="1"/>
</dbReference>
<evidence type="ECO:0000313" key="7">
    <source>
        <dbReference type="Proteomes" id="UP000708208"/>
    </source>
</evidence>
<dbReference type="SMART" id="SM00679">
    <property type="entry name" value="CTNS"/>
    <property type="match status" value="2"/>
</dbReference>
<evidence type="ECO:0000256" key="2">
    <source>
        <dbReference type="ARBA" id="ARBA00022692"/>
    </source>
</evidence>
<name>A0A8J2K9W9_9HEXA</name>
<evidence type="ECO:0000256" key="5">
    <source>
        <dbReference type="SAM" id="Phobius"/>
    </source>
</evidence>
<dbReference type="Pfam" id="PF04193">
    <property type="entry name" value="PQ-loop"/>
    <property type="match status" value="2"/>
</dbReference>
<dbReference type="GO" id="GO:0016020">
    <property type="term" value="C:membrane"/>
    <property type="evidence" value="ECO:0007669"/>
    <property type="project" value="UniProtKB-SubCell"/>
</dbReference>
<keyword evidence="3 5" id="KW-1133">Transmembrane helix</keyword>
<dbReference type="OrthoDB" id="292213at2759"/>
<dbReference type="InterPro" id="IPR006603">
    <property type="entry name" value="PQ-loop_rpt"/>
</dbReference>
<comment type="subcellular location">
    <subcellularLocation>
        <location evidence="1">Membrane</location>
        <topology evidence="1">Multi-pass membrane protein</topology>
    </subcellularLocation>
</comment>
<proteinExistence type="predicted"/>
<gene>
    <name evidence="6" type="ORF">AFUS01_LOCUS20661</name>
</gene>
<dbReference type="FunFam" id="1.20.1280.290:FF:000008">
    <property type="entry name" value="PQ-loop repeat-containing protein 1"/>
    <property type="match status" value="1"/>
</dbReference>
<sequence>MKQPQPDDDDNALFATLATVSAQLFLIVGGVIPYIPQYYEIVSTGNSSGFSLYVCLAIVASSLLRISYWFRKSYDIALLFQSIVMVICMVVMLELCIRTERRNGRFRSEHFFLELEPAYFWKWTDLLSYLQAMVFIMVISTFVVLFLGWVPGMAESVGFSALVIEACLALPQFLNNYNNKTTHGMNKAMVCLWGLGDIFKLTYYLTREVPLPFLLCACFQFLLDVLILAQIFIYGDHPKSGTDR</sequence>
<feature type="transmembrane region" description="Helical" evidence="5">
    <location>
        <begin position="12"/>
        <end position="35"/>
    </location>
</feature>
<evidence type="ECO:0000256" key="4">
    <source>
        <dbReference type="ARBA" id="ARBA00023136"/>
    </source>
</evidence>
<organism evidence="6 7">
    <name type="scientific">Allacma fusca</name>
    <dbReference type="NCBI Taxonomy" id="39272"/>
    <lineage>
        <taxon>Eukaryota</taxon>
        <taxon>Metazoa</taxon>
        <taxon>Ecdysozoa</taxon>
        <taxon>Arthropoda</taxon>
        <taxon>Hexapoda</taxon>
        <taxon>Collembola</taxon>
        <taxon>Symphypleona</taxon>
        <taxon>Sminthuridae</taxon>
        <taxon>Allacma</taxon>
    </lineage>
</organism>
<keyword evidence="7" id="KW-1185">Reference proteome</keyword>
<dbReference type="GO" id="GO:0042147">
    <property type="term" value="P:retrograde transport, endosome to Golgi"/>
    <property type="evidence" value="ECO:0007669"/>
    <property type="project" value="TreeGrafter"/>
</dbReference>
<evidence type="ECO:0000256" key="3">
    <source>
        <dbReference type="ARBA" id="ARBA00022989"/>
    </source>
</evidence>
<evidence type="ECO:0008006" key="8">
    <source>
        <dbReference type="Google" id="ProtNLM"/>
    </source>
</evidence>
<dbReference type="EMBL" id="CAJVCH010225397">
    <property type="protein sequence ID" value="CAG7732127.1"/>
    <property type="molecule type" value="Genomic_DNA"/>
</dbReference>
<dbReference type="PANTHER" id="PTHR14856:SF9">
    <property type="entry name" value="PQ-LOOP REPEAT-CONTAINING PROTEIN 1"/>
    <property type="match status" value="1"/>
</dbReference>
<feature type="transmembrane region" description="Helical" evidence="5">
    <location>
        <begin position="211"/>
        <end position="234"/>
    </location>
</feature>
<dbReference type="GO" id="GO:0005768">
    <property type="term" value="C:endosome"/>
    <property type="evidence" value="ECO:0007669"/>
    <property type="project" value="TreeGrafter"/>
</dbReference>
<reference evidence="6" key="1">
    <citation type="submission" date="2021-06" db="EMBL/GenBank/DDBJ databases">
        <authorList>
            <person name="Hodson N. C."/>
            <person name="Mongue J. A."/>
            <person name="Jaron S. K."/>
        </authorList>
    </citation>
    <scope>NUCLEOTIDE SEQUENCE</scope>
</reference>
<feature type="transmembrane region" description="Helical" evidence="5">
    <location>
        <begin position="129"/>
        <end position="150"/>
    </location>
</feature>
<dbReference type="GO" id="GO:0005829">
    <property type="term" value="C:cytosol"/>
    <property type="evidence" value="ECO:0007669"/>
    <property type="project" value="GOC"/>
</dbReference>
<dbReference type="GO" id="GO:0045332">
    <property type="term" value="P:phospholipid translocation"/>
    <property type="evidence" value="ECO:0007669"/>
    <property type="project" value="TreeGrafter"/>
</dbReference>
<keyword evidence="2 5" id="KW-0812">Transmembrane</keyword>
<feature type="transmembrane region" description="Helical" evidence="5">
    <location>
        <begin position="47"/>
        <end position="70"/>
    </location>
</feature>
<comment type="caution">
    <text evidence="6">The sequence shown here is derived from an EMBL/GenBank/DDBJ whole genome shotgun (WGS) entry which is preliminary data.</text>
</comment>
<dbReference type="GO" id="GO:0005802">
    <property type="term" value="C:trans-Golgi network"/>
    <property type="evidence" value="ECO:0007669"/>
    <property type="project" value="TreeGrafter"/>
</dbReference>
<dbReference type="InterPro" id="IPR052241">
    <property type="entry name" value="SLC66/Scramblase_ANY1"/>
</dbReference>
<protein>
    <recommendedName>
        <fullName evidence="8">PQ-loop repeat-containing protein 1</fullName>
    </recommendedName>
</protein>
<dbReference type="AlphaFoldDB" id="A0A8J2K9W9"/>
<feature type="transmembrane region" description="Helical" evidence="5">
    <location>
        <begin position="76"/>
        <end position="97"/>
    </location>
</feature>
<evidence type="ECO:0000313" key="6">
    <source>
        <dbReference type="EMBL" id="CAG7732127.1"/>
    </source>
</evidence>
<accession>A0A8J2K9W9</accession>